<evidence type="ECO:0000256" key="2">
    <source>
        <dbReference type="ARBA" id="ARBA00022692"/>
    </source>
</evidence>
<comment type="caution">
    <text evidence="7">The sequence shown here is derived from an EMBL/GenBank/DDBJ whole genome shotgun (WGS) entry which is preliminary data.</text>
</comment>
<keyword evidence="3 5" id="KW-1133">Transmembrane helix</keyword>
<dbReference type="Pfam" id="PF06305">
    <property type="entry name" value="LapA_dom"/>
    <property type="match status" value="1"/>
</dbReference>
<dbReference type="GO" id="GO:0005886">
    <property type="term" value="C:plasma membrane"/>
    <property type="evidence" value="ECO:0007669"/>
    <property type="project" value="InterPro"/>
</dbReference>
<dbReference type="AlphaFoldDB" id="A0A0R2WY79"/>
<dbReference type="InterPro" id="IPR010445">
    <property type="entry name" value="LapA_dom"/>
</dbReference>
<gene>
    <name evidence="7" type="ORF">ABS30_04605</name>
</gene>
<evidence type="ECO:0000313" key="7">
    <source>
        <dbReference type="EMBL" id="KRP28871.1"/>
    </source>
</evidence>
<proteinExistence type="predicted"/>
<dbReference type="Proteomes" id="UP000052138">
    <property type="component" value="Unassembled WGS sequence"/>
</dbReference>
<evidence type="ECO:0000313" key="8">
    <source>
        <dbReference type="Proteomes" id="UP000052138"/>
    </source>
</evidence>
<feature type="transmembrane region" description="Helical" evidence="5">
    <location>
        <begin position="48"/>
        <end position="75"/>
    </location>
</feature>
<keyword evidence="4 5" id="KW-0472">Membrane</keyword>
<dbReference type="EMBL" id="LIDJ01000107">
    <property type="protein sequence ID" value="KRP28871.1"/>
    <property type="molecule type" value="Genomic_DNA"/>
</dbReference>
<evidence type="ECO:0000256" key="5">
    <source>
        <dbReference type="SAM" id="Phobius"/>
    </source>
</evidence>
<evidence type="ECO:0000259" key="6">
    <source>
        <dbReference type="Pfam" id="PF06305"/>
    </source>
</evidence>
<evidence type="ECO:0000256" key="3">
    <source>
        <dbReference type="ARBA" id="ARBA00022989"/>
    </source>
</evidence>
<protein>
    <recommendedName>
        <fullName evidence="6">Lipopolysaccharide assembly protein A domain-containing protein</fullName>
    </recommendedName>
</protein>
<organism evidence="7 8">
    <name type="scientific">OM182 bacterium BACL3 MAG-120924-bin41</name>
    <dbReference type="NCBI Taxonomy" id="1655632"/>
    <lineage>
        <taxon>Bacteria</taxon>
        <taxon>Pseudomonadati</taxon>
        <taxon>Pseudomonadota</taxon>
        <taxon>Gammaproteobacteria</taxon>
        <taxon>OMG group</taxon>
        <taxon>OM182 clade</taxon>
    </lineage>
</organism>
<feature type="domain" description="Lipopolysaccharide assembly protein A" evidence="6">
    <location>
        <begin position="29"/>
        <end position="91"/>
    </location>
</feature>
<feature type="non-terminal residue" evidence="7">
    <location>
        <position position="1"/>
    </location>
</feature>
<reference evidence="7 8" key="1">
    <citation type="submission" date="2015-10" db="EMBL/GenBank/DDBJ databases">
        <title>Metagenome-Assembled Genomes uncover a global brackish microbiome.</title>
        <authorList>
            <person name="Hugerth L.W."/>
            <person name="Larsson J."/>
            <person name="Alneberg J."/>
            <person name="Lindh M.V."/>
            <person name="Legrand C."/>
            <person name="Pinhassi J."/>
            <person name="Andersson A.F."/>
        </authorList>
    </citation>
    <scope>NUCLEOTIDE SEQUENCE [LARGE SCALE GENOMIC DNA]</scope>
    <source>
        <strain evidence="7">BACL3 MAG-120924-bin41</strain>
    </source>
</reference>
<evidence type="ECO:0000256" key="4">
    <source>
        <dbReference type="ARBA" id="ARBA00023136"/>
    </source>
</evidence>
<accession>A0A0R2WY79</accession>
<keyword evidence="1" id="KW-1003">Cell membrane</keyword>
<evidence type="ECO:0000256" key="1">
    <source>
        <dbReference type="ARBA" id="ARBA00022475"/>
    </source>
</evidence>
<name>A0A0R2WY79_9GAMM</name>
<sequence>RSMRKILRILTGLFLLAVLVLSLGFMSANDTLISLSFGALQSQDRPVGLWIAASFVLGGLLGLMAGLRLFSSLFGRLEIARLRSRVAKLEAVNESMSEKTKVLSKEIK</sequence>
<keyword evidence="2 5" id="KW-0812">Transmembrane</keyword>